<sequence length="74" mass="8267">MVPLSFTPGADMSSRSCARGWSCTGFVLAKLRAHGRHCLRRPRIAVALTCQPVPATPLSFNHRMVRFYLDELAH</sequence>
<dbReference type="AlphaFoldDB" id="A0A837D7U9"/>
<proteinExistence type="predicted"/>
<accession>A0A837D7U9</accession>
<evidence type="ECO:0000313" key="2">
    <source>
        <dbReference type="Proteomes" id="UP000030848"/>
    </source>
</evidence>
<reference evidence="1 2" key="1">
    <citation type="submission" date="2014-10" db="EMBL/GenBank/DDBJ databases">
        <title>Genome sequence of Micropolyspora internatus JCM3315.</title>
        <authorList>
            <person name="Shin S.-K."/>
            <person name="Yi H."/>
        </authorList>
    </citation>
    <scope>NUCLEOTIDE SEQUENCE [LARGE SCALE GENOMIC DNA]</scope>
    <source>
        <strain evidence="1 2">JCM 3315</strain>
    </source>
</reference>
<dbReference type="Proteomes" id="UP000030848">
    <property type="component" value="Unassembled WGS sequence"/>
</dbReference>
<protein>
    <submittedName>
        <fullName evidence="1">Uncharacterized protein</fullName>
    </submittedName>
</protein>
<gene>
    <name evidence="1" type="ORF">MINT15_31100</name>
</gene>
<name>A0A837D7U9_9PSEU</name>
<evidence type="ECO:0000313" key="1">
    <source>
        <dbReference type="EMBL" id="KHF42908.1"/>
    </source>
</evidence>
<dbReference type="EMBL" id="JRZE01000006">
    <property type="protein sequence ID" value="KHF42908.1"/>
    <property type="molecule type" value="Genomic_DNA"/>
</dbReference>
<comment type="caution">
    <text evidence="1">The sequence shown here is derived from an EMBL/GenBank/DDBJ whole genome shotgun (WGS) entry which is preliminary data.</text>
</comment>
<organism evidence="1 2">
    <name type="scientific">Saccharomonospora viridis</name>
    <dbReference type="NCBI Taxonomy" id="1852"/>
    <lineage>
        <taxon>Bacteria</taxon>
        <taxon>Bacillati</taxon>
        <taxon>Actinomycetota</taxon>
        <taxon>Actinomycetes</taxon>
        <taxon>Pseudonocardiales</taxon>
        <taxon>Pseudonocardiaceae</taxon>
        <taxon>Saccharomonospora</taxon>
    </lineage>
</organism>